<protein>
    <submittedName>
        <fullName evidence="2">DUF2058 domain-containing protein</fullName>
    </submittedName>
</protein>
<proteinExistence type="predicted"/>
<evidence type="ECO:0000256" key="1">
    <source>
        <dbReference type="SAM" id="MobiDB-lite"/>
    </source>
</evidence>
<gene>
    <name evidence="2" type="ORF">DXX94_06265</name>
</gene>
<dbReference type="RefSeq" id="WP_116014600.1">
    <property type="nucleotide sequence ID" value="NZ_QUOT01000001.1"/>
</dbReference>
<dbReference type="Pfam" id="PF09831">
    <property type="entry name" value="DUF2058"/>
    <property type="match status" value="1"/>
</dbReference>
<name>A0A3E0U2A7_9GAMM</name>
<sequence>MASLQDQLLKAGLTTKQKARQANSDKRKKNKQKRSGAQVEASMQEKVKQDIAKQKEQKLAKDAALNAEKQEQLAAKELHQRILQILAHHQVKDIDGEVEYNYTFGTKVKKLLVNELTQKALVNGRLSICGLDDVTYVVTKETADKLATLDETVVLLSNDKVEESVDEDDPYAAYQIPDDLMW</sequence>
<dbReference type="AlphaFoldDB" id="A0A3E0U2A7"/>
<comment type="caution">
    <text evidence="2">The sequence shown here is derived from an EMBL/GenBank/DDBJ whole genome shotgun (WGS) entry which is preliminary data.</text>
</comment>
<dbReference type="Proteomes" id="UP000256899">
    <property type="component" value="Unassembled WGS sequence"/>
</dbReference>
<evidence type="ECO:0000313" key="3">
    <source>
        <dbReference type="Proteomes" id="UP000256899"/>
    </source>
</evidence>
<reference evidence="3" key="1">
    <citation type="submission" date="2018-08" db="EMBL/GenBank/DDBJ databases">
        <title>Thalassotalea euphylliae genome.</title>
        <authorList>
            <person name="Summers S."/>
            <person name="Rice S.A."/>
            <person name="Freckelton M.L."/>
            <person name="Nedved B.T."/>
            <person name="Hadfield M.G."/>
        </authorList>
    </citation>
    <scope>NUCLEOTIDE SEQUENCE [LARGE SCALE GENOMIC DNA]</scope>
    <source>
        <strain evidence="3">H3</strain>
    </source>
</reference>
<keyword evidence="3" id="KW-1185">Reference proteome</keyword>
<evidence type="ECO:0000313" key="2">
    <source>
        <dbReference type="EMBL" id="REL30345.1"/>
    </source>
</evidence>
<accession>A0A3E0U2A7</accession>
<dbReference type="EMBL" id="QUOT01000001">
    <property type="protein sequence ID" value="REL30345.1"/>
    <property type="molecule type" value="Genomic_DNA"/>
</dbReference>
<feature type="region of interest" description="Disordered" evidence="1">
    <location>
        <begin position="1"/>
        <end position="47"/>
    </location>
</feature>
<organism evidence="2 3">
    <name type="scientific">Thalassotalea euphylliae</name>
    <dbReference type="NCBI Taxonomy" id="1655234"/>
    <lineage>
        <taxon>Bacteria</taxon>
        <taxon>Pseudomonadati</taxon>
        <taxon>Pseudomonadota</taxon>
        <taxon>Gammaproteobacteria</taxon>
        <taxon>Alteromonadales</taxon>
        <taxon>Colwelliaceae</taxon>
        <taxon>Thalassotalea</taxon>
    </lineage>
</organism>
<dbReference type="InterPro" id="IPR018636">
    <property type="entry name" value="DUF2058"/>
</dbReference>